<dbReference type="EMBL" id="NKXS01002090">
    <property type="protein sequence ID" value="PIN15366.1"/>
    <property type="molecule type" value="Genomic_DNA"/>
</dbReference>
<evidence type="ECO:0000256" key="5">
    <source>
        <dbReference type="ARBA" id="ARBA00022737"/>
    </source>
</evidence>
<dbReference type="Pfam" id="PF00560">
    <property type="entry name" value="LRR_1"/>
    <property type="match status" value="4"/>
</dbReference>
<dbReference type="InterPro" id="IPR011009">
    <property type="entry name" value="Kinase-like_dom_sf"/>
</dbReference>
<dbReference type="Pfam" id="PF07714">
    <property type="entry name" value="PK_Tyr_Ser-Thr"/>
    <property type="match status" value="1"/>
</dbReference>
<dbReference type="PANTHER" id="PTHR27008">
    <property type="entry name" value="OS04G0122200 PROTEIN"/>
    <property type="match status" value="1"/>
</dbReference>
<keyword evidence="10" id="KW-0808">Transferase</keyword>
<dbReference type="Gene3D" id="3.80.10.10">
    <property type="entry name" value="Ribonuclease Inhibitor"/>
    <property type="match status" value="3"/>
</dbReference>
<evidence type="ECO:0000256" key="4">
    <source>
        <dbReference type="ARBA" id="ARBA00022729"/>
    </source>
</evidence>
<dbReference type="SUPFAM" id="SSF56112">
    <property type="entry name" value="Protein kinase-like (PK-like)"/>
    <property type="match status" value="1"/>
</dbReference>
<evidence type="ECO:0000313" key="11">
    <source>
        <dbReference type="Proteomes" id="UP000231279"/>
    </source>
</evidence>
<organism evidence="10 11">
    <name type="scientific">Handroanthus impetiginosus</name>
    <dbReference type="NCBI Taxonomy" id="429701"/>
    <lineage>
        <taxon>Eukaryota</taxon>
        <taxon>Viridiplantae</taxon>
        <taxon>Streptophyta</taxon>
        <taxon>Embryophyta</taxon>
        <taxon>Tracheophyta</taxon>
        <taxon>Spermatophyta</taxon>
        <taxon>Magnoliopsida</taxon>
        <taxon>eudicotyledons</taxon>
        <taxon>Gunneridae</taxon>
        <taxon>Pentapetalae</taxon>
        <taxon>asterids</taxon>
        <taxon>lamiids</taxon>
        <taxon>Lamiales</taxon>
        <taxon>Bignoniaceae</taxon>
        <taxon>Crescentiina</taxon>
        <taxon>Tabebuia alliance</taxon>
        <taxon>Handroanthus</taxon>
    </lineage>
</organism>
<dbReference type="STRING" id="429701.A0A2G9HCX8"/>
<evidence type="ECO:0000256" key="1">
    <source>
        <dbReference type="ARBA" id="ARBA00004370"/>
    </source>
</evidence>
<dbReference type="GO" id="GO:0004674">
    <property type="term" value="F:protein serine/threonine kinase activity"/>
    <property type="evidence" value="ECO:0007669"/>
    <property type="project" value="UniProtKB-KW"/>
</dbReference>
<evidence type="ECO:0000256" key="3">
    <source>
        <dbReference type="ARBA" id="ARBA00022692"/>
    </source>
</evidence>
<dbReference type="SUPFAM" id="SSF52058">
    <property type="entry name" value="L domain-like"/>
    <property type="match status" value="1"/>
</dbReference>
<keyword evidence="10" id="KW-0723">Serine/threonine-protein kinase</keyword>
<keyword evidence="4" id="KW-0732">Signal</keyword>
<dbReference type="FunFam" id="3.80.10.10:FF:000041">
    <property type="entry name" value="LRR receptor-like serine/threonine-protein kinase ERECTA"/>
    <property type="match status" value="2"/>
</dbReference>
<dbReference type="PROSITE" id="PS00108">
    <property type="entry name" value="PROTEIN_KINASE_ST"/>
    <property type="match status" value="1"/>
</dbReference>
<dbReference type="AlphaFoldDB" id="A0A2G9HCX8"/>
<dbReference type="InterPro" id="IPR001611">
    <property type="entry name" value="Leu-rich_rpt"/>
</dbReference>
<dbReference type="PANTHER" id="PTHR27008:SF585">
    <property type="entry name" value="PROTEIN KINASE DOMAIN-CONTAINING PROTEIN"/>
    <property type="match status" value="1"/>
</dbReference>
<dbReference type="InterPro" id="IPR008271">
    <property type="entry name" value="Ser/Thr_kinase_AS"/>
</dbReference>
<dbReference type="PROSITE" id="PS50011">
    <property type="entry name" value="PROTEIN_KINASE_DOM"/>
    <property type="match status" value="1"/>
</dbReference>
<keyword evidence="10" id="KW-0418">Kinase</keyword>
<dbReference type="InterPro" id="IPR001245">
    <property type="entry name" value="Ser-Thr/Tyr_kinase_cat_dom"/>
</dbReference>
<dbReference type="OrthoDB" id="676979at2759"/>
<comment type="subcellular location">
    <subcellularLocation>
        <location evidence="1">Membrane</location>
    </subcellularLocation>
</comment>
<keyword evidence="6" id="KW-1133">Transmembrane helix</keyword>
<dbReference type="Pfam" id="PF13855">
    <property type="entry name" value="LRR_8"/>
    <property type="match status" value="1"/>
</dbReference>
<dbReference type="SMART" id="SM00220">
    <property type="entry name" value="S_TKc"/>
    <property type="match status" value="1"/>
</dbReference>
<accession>A0A2G9HCX8</accession>
<keyword evidence="8" id="KW-0325">Glycoprotein</keyword>
<dbReference type="Proteomes" id="UP000231279">
    <property type="component" value="Unassembled WGS sequence"/>
</dbReference>
<dbReference type="GO" id="GO:0016020">
    <property type="term" value="C:membrane"/>
    <property type="evidence" value="ECO:0007669"/>
    <property type="project" value="UniProtKB-SubCell"/>
</dbReference>
<evidence type="ECO:0000256" key="6">
    <source>
        <dbReference type="ARBA" id="ARBA00022989"/>
    </source>
</evidence>
<keyword evidence="11" id="KW-1185">Reference proteome</keyword>
<evidence type="ECO:0000256" key="8">
    <source>
        <dbReference type="ARBA" id="ARBA00023180"/>
    </source>
</evidence>
<keyword evidence="2" id="KW-0433">Leucine-rich repeat</keyword>
<keyword evidence="7" id="KW-0472">Membrane</keyword>
<dbReference type="Gene3D" id="3.30.200.20">
    <property type="entry name" value="Phosphorylase Kinase, domain 1"/>
    <property type="match status" value="1"/>
</dbReference>
<reference evidence="11" key="1">
    <citation type="journal article" date="2018" name="Gigascience">
        <title>Genome assembly of the Pink Ipe (Handroanthus impetiginosus, Bignoniaceae), a highly valued, ecologically keystone Neotropical timber forest tree.</title>
        <authorList>
            <person name="Silva-Junior O.B."/>
            <person name="Grattapaglia D."/>
            <person name="Novaes E."/>
            <person name="Collevatti R.G."/>
        </authorList>
    </citation>
    <scope>NUCLEOTIDE SEQUENCE [LARGE SCALE GENOMIC DNA]</scope>
    <source>
        <strain evidence="11">cv. UFG-1</strain>
    </source>
</reference>
<name>A0A2G9HCX8_9LAMI</name>
<gene>
    <name evidence="10" type="ORF">CDL12_11986</name>
</gene>
<evidence type="ECO:0000256" key="7">
    <source>
        <dbReference type="ARBA" id="ARBA00023136"/>
    </source>
</evidence>
<sequence>MGPNSFTGSIPNLENLRLLKNLYLSSNDLTGEYPNKELGFLSSLSSCRNLREIFLSHNQFNGLLPTSIGNFSDSLQDFFASECGVRGSIPVEIGNIRNLRGLYLHGNELTGFIPRTMGKLKGLTRIYLKYNKLEGLIPSDLCGLSNLGNLYLSYNKLQGPIPKCFSELKSIIELVLTSNKLESNVPSNFWNLNDLVVLDLSINNLSGPFPSGIEKFKVITYLDLSFNSLSGNIPSDIDKAVSLYHLSLAHNKFKSIGNLKSLEFLDVSCNIFSGFIPKSLEGLTYLEHFNVSYNKLEGNIATGGSSCTELVRATNDFRESNKLGRGGTGSFFIGTLSDGLIVAIKVFNLENLIKVIGCCWNQDFKALVLEYMPNGSLDKWLHSHNLFLDLLQRLNIAIDVALALEYLHLVHTFPIVHCDLKPSNVLLDKDMTAHVGDFEYGAHGTISTSGDIFSFRIMLLEICTRKKPTDERFGDEISLKSWVSFSLQENTISEVVDANLHGRKDQNVSARKQCLSSMLCLAMECLTTSPSDRINISEVVSTLEKIRSIFLANNNKVADNNVSSFK</sequence>
<dbReference type="PROSITE" id="PS51450">
    <property type="entry name" value="LRR"/>
    <property type="match status" value="1"/>
</dbReference>
<dbReference type="InterPro" id="IPR051809">
    <property type="entry name" value="Plant_receptor-like_S/T_kinase"/>
</dbReference>
<proteinExistence type="predicted"/>
<dbReference type="Gene3D" id="1.10.510.10">
    <property type="entry name" value="Transferase(Phosphotransferase) domain 1"/>
    <property type="match status" value="2"/>
</dbReference>
<keyword evidence="3" id="KW-0812">Transmembrane</keyword>
<feature type="domain" description="Protein kinase" evidence="9">
    <location>
        <begin position="317"/>
        <end position="551"/>
    </location>
</feature>
<dbReference type="GO" id="GO:0005524">
    <property type="term" value="F:ATP binding"/>
    <property type="evidence" value="ECO:0007669"/>
    <property type="project" value="InterPro"/>
</dbReference>
<dbReference type="InterPro" id="IPR000719">
    <property type="entry name" value="Prot_kinase_dom"/>
</dbReference>
<comment type="caution">
    <text evidence="10">The sequence shown here is derived from an EMBL/GenBank/DDBJ whole genome shotgun (WGS) entry which is preliminary data.</text>
</comment>
<evidence type="ECO:0000259" key="9">
    <source>
        <dbReference type="PROSITE" id="PS50011"/>
    </source>
</evidence>
<evidence type="ECO:0000313" key="10">
    <source>
        <dbReference type="EMBL" id="PIN15366.1"/>
    </source>
</evidence>
<protein>
    <submittedName>
        <fullName evidence="10">Serine/threonine protein kinase</fullName>
        <ecNumber evidence="10">2.7.11.1</ecNumber>
    </submittedName>
</protein>
<evidence type="ECO:0000256" key="2">
    <source>
        <dbReference type="ARBA" id="ARBA00022614"/>
    </source>
</evidence>
<dbReference type="EC" id="2.7.11.1" evidence="10"/>
<keyword evidence="5" id="KW-0677">Repeat</keyword>
<dbReference type="InterPro" id="IPR032675">
    <property type="entry name" value="LRR_dom_sf"/>
</dbReference>